<dbReference type="NCBIfam" id="NF006179">
    <property type="entry name" value="PRK08312.1"/>
    <property type="match status" value="1"/>
</dbReference>
<dbReference type="InterPro" id="IPR002869">
    <property type="entry name" value="Pyrv_flavodox_OxRed_cen"/>
</dbReference>
<dbReference type="OrthoDB" id="6135558at2"/>
<keyword evidence="4" id="KW-0670">Pyruvate</keyword>
<dbReference type="Pfam" id="PF01558">
    <property type="entry name" value="POR"/>
    <property type="match status" value="1"/>
</dbReference>
<protein>
    <submittedName>
        <fullName evidence="4">Indolepyruvate oxidoreductase subunit B</fullName>
    </submittedName>
</protein>
<evidence type="ECO:0000259" key="3">
    <source>
        <dbReference type="Pfam" id="PF20169"/>
    </source>
</evidence>
<dbReference type="STRING" id="1080227.A8L45_18705"/>
<reference evidence="4 5" key="1">
    <citation type="submission" date="2016-05" db="EMBL/GenBank/DDBJ databases">
        <title>Genomic Taxonomy of the Vibrionaceae.</title>
        <authorList>
            <person name="Gomez-Gil B."/>
            <person name="Enciso-Ibarra J."/>
        </authorList>
    </citation>
    <scope>NUCLEOTIDE SEQUENCE [LARGE SCALE GENOMIC DNA]</scope>
    <source>
        <strain evidence="4 5">CAIM 1920</strain>
    </source>
</reference>
<dbReference type="Proteomes" id="UP000094936">
    <property type="component" value="Unassembled WGS sequence"/>
</dbReference>
<organism evidence="4 5">
    <name type="scientific">Veronia pacifica</name>
    <dbReference type="NCBI Taxonomy" id="1080227"/>
    <lineage>
        <taxon>Bacteria</taxon>
        <taxon>Pseudomonadati</taxon>
        <taxon>Pseudomonadota</taxon>
        <taxon>Gammaproteobacteria</taxon>
        <taxon>Vibrionales</taxon>
        <taxon>Vibrionaceae</taxon>
        <taxon>Veronia</taxon>
    </lineage>
</organism>
<evidence type="ECO:0000313" key="5">
    <source>
        <dbReference type="Proteomes" id="UP000094936"/>
    </source>
</evidence>
<dbReference type="EMBL" id="LYBM01000044">
    <property type="protein sequence ID" value="ODA30907.1"/>
    <property type="molecule type" value="Genomic_DNA"/>
</dbReference>
<dbReference type="RefSeq" id="WP_068904880.1">
    <property type="nucleotide sequence ID" value="NZ_JBHUIF010000012.1"/>
</dbReference>
<feature type="domain" description="Pyruvate/ketoisovalerate oxidoreductase catalytic" evidence="2">
    <location>
        <begin position="15"/>
        <end position="204"/>
    </location>
</feature>
<sequence>MNPKKPIKIAILAMGGEGGGVLADWIVHLAEANDYIAQTTSVPGVAQRTGATIYYVEMFSKQVAKEHNGAPVLALMPIPEDVDIVLTSELMEAGRAIQRGLVTSEQTLLITSTHRVYSYQERASMGDGRVDTASLIAHAKKSSKRLIHFDMAQVAAQNKSVISSALFGALSESGVLPFSREQFEQTIVRGGIGVKESLAAFDAACVKVTQASEPDDMASDASDASDVSTIHRLATEFPDPCQITISHGIRRLMDYQDSRYAEQYVEMLKDIDLNDHPQLLDTVARHLALWLSFEDVMRVADLKVRSSRFQRVQEEVGVGNSQLLHIEEFLHPGVDEICDSLPAGLGRWIKGSASLSRFISRRTQDGKKVRTSSLSGFLLMYLLASWRTYRRVTLRYKNEHREIASWLARIKQSASTNPAISREIALCQRLVKGYGETHKRGMRNFTQLMSIADRHAAVITPSILKEFREAALADEHGNSFRELQEHYSLNA</sequence>
<proteinExistence type="predicted"/>
<dbReference type="InterPro" id="IPR019752">
    <property type="entry name" value="Pyrv/ketoisovalerate_OxRed_cat"/>
</dbReference>
<feature type="domain" description="DUF6537" evidence="3">
    <location>
        <begin position="244"/>
        <end position="449"/>
    </location>
</feature>
<gene>
    <name evidence="4" type="ORF">A8L45_18705</name>
</gene>
<accession>A0A1C3ECC3</accession>
<dbReference type="GO" id="GO:0016903">
    <property type="term" value="F:oxidoreductase activity, acting on the aldehyde or oxo group of donors"/>
    <property type="evidence" value="ECO:0007669"/>
    <property type="project" value="InterPro"/>
</dbReference>
<dbReference type="Gene3D" id="3.40.920.10">
    <property type="entry name" value="Pyruvate-ferredoxin oxidoreductase, PFOR, domain III"/>
    <property type="match status" value="1"/>
</dbReference>
<keyword evidence="5" id="KW-1185">Reference proteome</keyword>
<comment type="caution">
    <text evidence="4">The sequence shown here is derived from an EMBL/GenBank/DDBJ whole genome shotgun (WGS) entry which is preliminary data.</text>
</comment>
<dbReference type="InterPro" id="IPR046667">
    <property type="entry name" value="DUF6537"/>
</dbReference>
<name>A0A1C3ECC3_9GAMM</name>
<dbReference type="Pfam" id="PF20169">
    <property type="entry name" value="DUF6537"/>
    <property type="match status" value="1"/>
</dbReference>
<evidence type="ECO:0000313" key="4">
    <source>
        <dbReference type="EMBL" id="ODA30907.1"/>
    </source>
</evidence>
<dbReference type="AlphaFoldDB" id="A0A1C3ECC3"/>
<evidence type="ECO:0000256" key="1">
    <source>
        <dbReference type="ARBA" id="ARBA00023002"/>
    </source>
</evidence>
<keyword evidence="1" id="KW-0560">Oxidoreductase</keyword>
<evidence type="ECO:0000259" key="2">
    <source>
        <dbReference type="Pfam" id="PF01558"/>
    </source>
</evidence>